<feature type="region of interest" description="Disordered" evidence="12">
    <location>
        <begin position="460"/>
        <end position="479"/>
    </location>
</feature>
<comment type="subcellular location">
    <subcellularLocation>
        <location evidence="2">Endoplasmic reticulum lumen</location>
    </subcellularLocation>
</comment>
<keyword evidence="9 15" id="KW-0413">Isomerase</keyword>
<evidence type="ECO:0000256" key="3">
    <source>
        <dbReference type="ARBA" id="ARBA00006347"/>
    </source>
</evidence>
<evidence type="ECO:0000256" key="13">
    <source>
        <dbReference type="SAM" id="SignalP"/>
    </source>
</evidence>
<dbReference type="OrthoDB" id="72053at2759"/>
<comment type="similarity">
    <text evidence="3 11">Belongs to the protein disulfide isomerase family.</text>
</comment>
<accession>A0A7R8CUD8</accession>
<keyword evidence="10" id="KW-0676">Redox-active center</keyword>
<dbReference type="GO" id="GO:0003756">
    <property type="term" value="F:protein disulfide isomerase activity"/>
    <property type="evidence" value="ECO:0007669"/>
    <property type="project" value="UniProtKB-EC"/>
</dbReference>
<reference evidence="15" key="1">
    <citation type="submission" date="2021-02" db="EMBL/GenBank/DDBJ databases">
        <authorList>
            <person name="Bekaert M."/>
        </authorList>
    </citation>
    <scope>NUCLEOTIDE SEQUENCE</scope>
    <source>
        <strain evidence="15">IoA-00</strain>
    </source>
</reference>
<dbReference type="AlphaFoldDB" id="A0A7R8CUD8"/>
<comment type="catalytic activity">
    <reaction evidence="1">
        <text>Catalyzes the rearrangement of -S-S- bonds in proteins.</text>
        <dbReference type="EC" id="5.3.4.1"/>
    </reaction>
</comment>
<dbReference type="CDD" id="cd02995">
    <property type="entry name" value="PDI_a_PDI_a'_C"/>
    <property type="match status" value="1"/>
</dbReference>
<dbReference type="PROSITE" id="PS00194">
    <property type="entry name" value="THIOREDOXIN_1"/>
    <property type="match status" value="2"/>
</dbReference>
<keyword evidence="6" id="KW-0677">Repeat</keyword>
<evidence type="ECO:0000259" key="14">
    <source>
        <dbReference type="PROSITE" id="PS51352"/>
    </source>
</evidence>
<evidence type="ECO:0000256" key="9">
    <source>
        <dbReference type="ARBA" id="ARBA00023235"/>
    </source>
</evidence>
<evidence type="ECO:0000256" key="1">
    <source>
        <dbReference type="ARBA" id="ARBA00001182"/>
    </source>
</evidence>
<dbReference type="CDD" id="cd02961">
    <property type="entry name" value="PDI_a_family"/>
    <property type="match status" value="1"/>
</dbReference>
<evidence type="ECO:0000256" key="10">
    <source>
        <dbReference type="ARBA" id="ARBA00023284"/>
    </source>
</evidence>
<dbReference type="Pfam" id="PF13848">
    <property type="entry name" value="Thioredoxin_6"/>
    <property type="match status" value="1"/>
</dbReference>
<keyword evidence="8" id="KW-1015">Disulfide bond</keyword>
<dbReference type="Pfam" id="PF00085">
    <property type="entry name" value="Thioredoxin"/>
    <property type="match status" value="2"/>
</dbReference>
<dbReference type="GO" id="GO:0034976">
    <property type="term" value="P:response to endoplasmic reticulum stress"/>
    <property type="evidence" value="ECO:0007669"/>
    <property type="project" value="TreeGrafter"/>
</dbReference>
<dbReference type="PROSITE" id="PS51352">
    <property type="entry name" value="THIOREDOXIN_2"/>
    <property type="match status" value="1"/>
</dbReference>
<feature type="domain" description="Thioredoxin" evidence="14">
    <location>
        <begin position="338"/>
        <end position="458"/>
    </location>
</feature>
<dbReference type="FunFam" id="3.40.30.10:FF:000027">
    <property type="entry name" value="protein disulfide-isomerase A2"/>
    <property type="match status" value="1"/>
</dbReference>
<protein>
    <recommendedName>
        <fullName evidence="4">protein disulfide-isomerase</fullName>
        <ecNumber evidence="4">5.3.4.1</ecNumber>
    </recommendedName>
</protein>
<evidence type="ECO:0000313" key="15">
    <source>
        <dbReference type="EMBL" id="CAF2935789.1"/>
    </source>
</evidence>
<dbReference type="NCBIfam" id="TIGR01126">
    <property type="entry name" value="pdi_dom"/>
    <property type="match status" value="1"/>
</dbReference>
<dbReference type="InterPro" id="IPR013766">
    <property type="entry name" value="Thioredoxin_domain"/>
</dbReference>
<dbReference type="FunFam" id="3.40.30.10:FF:000030">
    <property type="entry name" value="Protein disulfide-isomerase"/>
    <property type="match status" value="1"/>
</dbReference>
<evidence type="ECO:0000256" key="6">
    <source>
        <dbReference type="ARBA" id="ARBA00022737"/>
    </source>
</evidence>
<evidence type="ECO:0000256" key="8">
    <source>
        <dbReference type="ARBA" id="ARBA00023157"/>
    </source>
</evidence>
<dbReference type="FunFam" id="3.40.30.10:FF:000042">
    <property type="entry name" value="protein disulfide-isomerase A2"/>
    <property type="match status" value="1"/>
</dbReference>
<evidence type="ECO:0000256" key="7">
    <source>
        <dbReference type="ARBA" id="ARBA00022824"/>
    </source>
</evidence>
<feature type="signal peptide" evidence="13">
    <location>
        <begin position="1"/>
        <end position="36"/>
    </location>
</feature>
<dbReference type="Gene3D" id="3.40.30.10">
    <property type="entry name" value="Glutaredoxin"/>
    <property type="match status" value="4"/>
</dbReference>
<evidence type="ECO:0000256" key="4">
    <source>
        <dbReference type="ARBA" id="ARBA00012723"/>
    </source>
</evidence>
<evidence type="ECO:0000256" key="2">
    <source>
        <dbReference type="ARBA" id="ARBA00004319"/>
    </source>
</evidence>
<dbReference type="CDD" id="cd02981">
    <property type="entry name" value="PDI_b_family"/>
    <property type="match status" value="1"/>
</dbReference>
<dbReference type="Proteomes" id="UP000675881">
    <property type="component" value="Chromosome 5"/>
</dbReference>
<organism evidence="15 16">
    <name type="scientific">Lepeophtheirus salmonis</name>
    <name type="common">Salmon louse</name>
    <name type="synonym">Caligus salmonis</name>
    <dbReference type="NCBI Taxonomy" id="72036"/>
    <lineage>
        <taxon>Eukaryota</taxon>
        <taxon>Metazoa</taxon>
        <taxon>Ecdysozoa</taxon>
        <taxon>Arthropoda</taxon>
        <taxon>Crustacea</taxon>
        <taxon>Multicrustacea</taxon>
        <taxon>Hexanauplia</taxon>
        <taxon>Copepoda</taxon>
        <taxon>Siphonostomatoida</taxon>
        <taxon>Caligidae</taxon>
        <taxon>Lepeophtheirus</taxon>
    </lineage>
</organism>
<dbReference type="InterPro" id="IPR036249">
    <property type="entry name" value="Thioredoxin-like_sf"/>
</dbReference>
<feature type="compositionally biased region" description="Basic and acidic residues" evidence="12">
    <location>
        <begin position="461"/>
        <end position="473"/>
    </location>
</feature>
<evidence type="ECO:0000256" key="5">
    <source>
        <dbReference type="ARBA" id="ARBA00022729"/>
    </source>
</evidence>
<evidence type="ECO:0000313" key="16">
    <source>
        <dbReference type="Proteomes" id="UP000675881"/>
    </source>
</evidence>
<evidence type="ECO:0000256" key="11">
    <source>
        <dbReference type="RuleBase" id="RU004208"/>
    </source>
</evidence>
<dbReference type="GO" id="GO:0006457">
    <property type="term" value="P:protein folding"/>
    <property type="evidence" value="ECO:0007669"/>
    <property type="project" value="TreeGrafter"/>
</dbReference>
<dbReference type="PANTHER" id="PTHR18929:SF240">
    <property type="entry name" value="PROTEIN DISULFIDE-ISOMERASE"/>
    <property type="match status" value="1"/>
</dbReference>
<dbReference type="EMBL" id="HG994584">
    <property type="protein sequence ID" value="CAF2935789.1"/>
    <property type="molecule type" value="Genomic_DNA"/>
</dbReference>
<feature type="chain" id="PRO_5043333070" description="protein disulfide-isomerase" evidence="13">
    <location>
        <begin position="37"/>
        <end position="479"/>
    </location>
</feature>
<sequence>MGIYKVSPWQWLDNISLKMNRFLGVFLVCLAATCYGEDEITQDEGVLVLTTKNFDSAIEKHDFMLVEFYAPWCGHCKALAPEFAKAAGCSVTESLWSTTEEELQTRSLPGWRRRMDPRGAATLKTVEEVKDATKDVKVAVLGLFKDVESDAAKAYLDAALSMDDETFLISSQDAVFAEYEIKGDSAVILLKKFDEGRNDKTDDFTAESISAFISTNALPSVIEFNHDSAQKIFSGEIKNHILFFMSGKSEAFDQTVKMVNPIAKDHKGKMLFVTIDTDEEDHKRILEFFGVKEDELPTMRLIKLEEDMSKFRPDNLEITESNIRAFIKSFFDGTLKQHLLSEEVPKDWDKEDVKVLVGKNFEEVAMNKDKNVLVEFYAPWCGHCKQLVPIWEELGKNFADKEDIVIAKMDSTTNELESIKVTGFPTIKLFKKGSNEVVNYNGERTLEGFTKFLESDGVDGAEAKSGGDHDELLNHSLNI</sequence>
<keyword evidence="5 13" id="KW-0732">Signal</keyword>
<dbReference type="CDD" id="cd02982">
    <property type="entry name" value="PDI_b'_family"/>
    <property type="match status" value="1"/>
</dbReference>
<keyword evidence="7" id="KW-0256">Endoplasmic reticulum</keyword>
<dbReference type="EC" id="5.3.4.1" evidence="4"/>
<gene>
    <name evidence="15" type="ORF">LSAA_9938</name>
</gene>
<dbReference type="PRINTS" id="PR00421">
    <property type="entry name" value="THIOREDOXIN"/>
</dbReference>
<dbReference type="PANTHER" id="PTHR18929">
    <property type="entry name" value="PROTEIN DISULFIDE ISOMERASE"/>
    <property type="match status" value="1"/>
</dbReference>
<dbReference type="InterPro" id="IPR017937">
    <property type="entry name" value="Thioredoxin_CS"/>
</dbReference>
<dbReference type="GO" id="GO:0005788">
    <property type="term" value="C:endoplasmic reticulum lumen"/>
    <property type="evidence" value="ECO:0007669"/>
    <property type="project" value="UniProtKB-SubCell"/>
</dbReference>
<dbReference type="InterPro" id="IPR005788">
    <property type="entry name" value="PDI_thioredoxin-like_dom"/>
</dbReference>
<evidence type="ECO:0000256" key="12">
    <source>
        <dbReference type="SAM" id="MobiDB-lite"/>
    </source>
</evidence>
<keyword evidence="16" id="KW-1185">Reference proteome</keyword>
<name>A0A7R8CUD8_LEPSM</name>
<proteinExistence type="inferred from homology"/>
<dbReference type="SUPFAM" id="SSF52833">
    <property type="entry name" value="Thioredoxin-like"/>
    <property type="match status" value="4"/>
</dbReference>